<keyword evidence="3" id="KW-1185">Reference proteome</keyword>
<comment type="caution">
    <text evidence="2">The sequence shown here is derived from an EMBL/GenBank/DDBJ whole genome shotgun (WGS) entry which is preliminary data.</text>
</comment>
<evidence type="ECO:0000313" key="3">
    <source>
        <dbReference type="Proteomes" id="UP000003240"/>
    </source>
</evidence>
<keyword evidence="1" id="KW-0812">Transmembrane</keyword>
<organism evidence="2 3">
    <name type="scientific">Acetonema longum DSM 6540</name>
    <dbReference type="NCBI Taxonomy" id="1009370"/>
    <lineage>
        <taxon>Bacteria</taxon>
        <taxon>Bacillati</taxon>
        <taxon>Bacillota</taxon>
        <taxon>Negativicutes</taxon>
        <taxon>Acetonemataceae</taxon>
        <taxon>Acetonema</taxon>
    </lineage>
</organism>
<name>F7NJF4_9FIRM</name>
<keyword evidence="1" id="KW-1133">Transmembrane helix</keyword>
<dbReference type="eggNOG" id="ENOG502ZQ4F">
    <property type="taxonomic scope" value="Bacteria"/>
</dbReference>
<reference evidence="2 3" key="1">
    <citation type="journal article" date="2011" name="EMBO J.">
        <title>Structural diversity of bacterial flagellar motors.</title>
        <authorList>
            <person name="Chen S."/>
            <person name="Beeby M."/>
            <person name="Murphy G.E."/>
            <person name="Leadbetter J.R."/>
            <person name="Hendrixson D.R."/>
            <person name="Briegel A."/>
            <person name="Li Z."/>
            <person name="Shi J."/>
            <person name="Tocheva E.I."/>
            <person name="Muller A."/>
            <person name="Dobro M.J."/>
            <person name="Jensen G.J."/>
        </authorList>
    </citation>
    <scope>NUCLEOTIDE SEQUENCE [LARGE SCALE GENOMIC DNA]</scope>
    <source>
        <strain evidence="2 3">DSM 6540</strain>
    </source>
</reference>
<evidence type="ECO:0000313" key="2">
    <source>
        <dbReference type="EMBL" id="EGO63823.1"/>
    </source>
</evidence>
<evidence type="ECO:0000256" key="1">
    <source>
        <dbReference type="SAM" id="Phobius"/>
    </source>
</evidence>
<protein>
    <submittedName>
        <fullName evidence="2">Uncharacterized protein</fullName>
    </submittedName>
</protein>
<proteinExistence type="predicted"/>
<dbReference type="EMBL" id="AFGF01000086">
    <property type="protein sequence ID" value="EGO63823.1"/>
    <property type="molecule type" value="Genomic_DNA"/>
</dbReference>
<accession>F7NJF4</accession>
<keyword evidence="1" id="KW-0472">Membrane</keyword>
<dbReference type="AlphaFoldDB" id="F7NJF4"/>
<sequence length="176" mass="20584">MESMKYFIEFGEVKMKQNRKEYLIFVLLVVIAAGVLVSTVMQTSQSMSESMNKENELKNMFHSIKPPPGAVLKDVESIHKTTSASAGGKYITQLTYDEIRTYYDNELKKAGWTFLKEEPLRDWGKEFGGRTIQYKKEDYFLDLDYYGSREKEFGFTYELYISWGVYLFSSIERIDV</sequence>
<feature type="transmembrane region" description="Helical" evidence="1">
    <location>
        <begin position="21"/>
        <end position="41"/>
    </location>
</feature>
<gene>
    <name evidence="2" type="ORF">ALO_11049</name>
</gene>
<dbReference type="Proteomes" id="UP000003240">
    <property type="component" value="Unassembled WGS sequence"/>
</dbReference>